<name>A0ABQ4D0Q5_9ACTN</name>
<dbReference type="EMBL" id="BONE01000079">
    <property type="protein sequence ID" value="GIF77128.1"/>
    <property type="molecule type" value="Genomic_DNA"/>
</dbReference>
<keyword evidence="3" id="KW-1185">Reference proteome</keyword>
<evidence type="ECO:0000313" key="3">
    <source>
        <dbReference type="Proteomes" id="UP000604117"/>
    </source>
</evidence>
<evidence type="ECO:0000256" key="1">
    <source>
        <dbReference type="SAM" id="Phobius"/>
    </source>
</evidence>
<organism evidence="2 3">
    <name type="scientific">Asanoa siamensis</name>
    <dbReference type="NCBI Taxonomy" id="926357"/>
    <lineage>
        <taxon>Bacteria</taxon>
        <taxon>Bacillati</taxon>
        <taxon>Actinomycetota</taxon>
        <taxon>Actinomycetes</taxon>
        <taxon>Micromonosporales</taxon>
        <taxon>Micromonosporaceae</taxon>
        <taxon>Asanoa</taxon>
    </lineage>
</organism>
<keyword evidence="1" id="KW-0472">Membrane</keyword>
<reference evidence="2 3" key="1">
    <citation type="submission" date="2021-01" db="EMBL/GenBank/DDBJ databases">
        <title>Whole genome shotgun sequence of Asanoa siamensis NBRC 107932.</title>
        <authorList>
            <person name="Komaki H."/>
            <person name="Tamura T."/>
        </authorList>
    </citation>
    <scope>NUCLEOTIDE SEQUENCE [LARGE SCALE GENOMIC DNA]</scope>
    <source>
        <strain evidence="2 3">NBRC 107932</strain>
    </source>
</reference>
<proteinExistence type="predicted"/>
<evidence type="ECO:0000313" key="2">
    <source>
        <dbReference type="EMBL" id="GIF77128.1"/>
    </source>
</evidence>
<keyword evidence="1" id="KW-1133">Transmembrane helix</keyword>
<accession>A0ABQ4D0Q5</accession>
<gene>
    <name evidence="2" type="ORF">Asi02nite_66460</name>
</gene>
<comment type="caution">
    <text evidence="2">The sequence shown here is derived from an EMBL/GenBank/DDBJ whole genome shotgun (WGS) entry which is preliminary data.</text>
</comment>
<dbReference type="Proteomes" id="UP000604117">
    <property type="component" value="Unassembled WGS sequence"/>
</dbReference>
<protein>
    <submittedName>
        <fullName evidence="2">Uncharacterized protein</fullName>
    </submittedName>
</protein>
<feature type="transmembrane region" description="Helical" evidence="1">
    <location>
        <begin position="20"/>
        <end position="42"/>
    </location>
</feature>
<keyword evidence="1" id="KW-0812">Transmembrane</keyword>
<sequence>MDLGKSVLSCGVVDSSTIALAAVITTGSVGLITPIISAVVTLEGKRHDRRIANDGRVWAERSRLYKDISVWARSLRVLLQSTETAPISPPATLDESVKAELHLYGSLRVNAMILGLEGSLPRACKIQLTKQERQSMIKGTGFLDTLGRVFTDGDSYRRDARAAVEALLLALHDEINEPELRLSLRERIVKSVIGD</sequence>